<dbReference type="STRING" id="1173027.Mic7113_3284"/>
<feature type="chain" id="PRO_5003938070" description="DUF928 domain-containing protein" evidence="2">
    <location>
        <begin position="28"/>
        <end position="260"/>
    </location>
</feature>
<accession>K9WF35</accession>
<evidence type="ECO:0000313" key="4">
    <source>
        <dbReference type="Proteomes" id="UP000010471"/>
    </source>
</evidence>
<dbReference type="EMBL" id="CP003630">
    <property type="protein sequence ID" value="AFZ19020.1"/>
    <property type="molecule type" value="Genomic_DNA"/>
</dbReference>
<dbReference type="KEGG" id="mic:Mic7113_3284"/>
<feature type="region of interest" description="Disordered" evidence="1">
    <location>
        <begin position="36"/>
        <end position="63"/>
    </location>
</feature>
<proteinExistence type="predicted"/>
<dbReference type="AlphaFoldDB" id="K9WF35"/>
<dbReference type="OrthoDB" id="460548at2"/>
<reference evidence="3 4" key="1">
    <citation type="submission" date="2012-06" db="EMBL/GenBank/DDBJ databases">
        <title>Finished chromosome of genome of Microcoleus sp. PCC 7113.</title>
        <authorList>
            <consortium name="US DOE Joint Genome Institute"/>
            <person name="Gugger M."/>
            <person name="Coursin T."/>
            <person name="Rippka R."/>
            <person name="Tandeau De Marsac N."/>
            <person name="Huntemann M."/>
            <person name="Wei C.-L."/>
            <person name="Han J."/>
            <person name="Detter J.C."/>
            <person name="Han C."/>
            <person name="Tapia R."/>
            <person name="Chen A."/>
            <person name="Kyrpides N."/>
            <person name="Mavromatis K."/>
            <person name="Markowitz V."/>
            <person name="Szeto E."/>
            <person name="Ivanova N."/>
            <person name="Pagani I."/>
            <person name="Pati A."/>
            <person name="Goodwin L."/>
            <person name="Nordberg H.P."/>
            <person name="Cantor M.N."/>
            <person name="Hua S.X."/>
            <person name="Woyke T."/>
            <person name="Kerfeld C.A."/>
        </authorList>
    </citation>
    <scope>NUCLEOTIDE SEQUENCE [LARGE SCALE GENOMIC DNA]</scope>
    <source>
        <strain evidence="3 4">PCC 7113</strain>
    </source>
</reference>
<sequence>MAWFTHTSRFTLLALALTLGTPFHVLAQSTSSSSLGSQLESSFRAPSRGLPENRQGGASRGPCFTDGRRLTALVPRAGGETAAEYPTVFWYMPKMKAQEAPAPEMEFTLRDANEQKIYSVKYPLPKYNDGSVGTSGIMSLTLASPYSLNVGQEYKWQLRVMCDSQDPSGAEAQTAEGIIKRVAEDSELERRVQQAAPEERIILYAKANRWYEMLANLIALRRIRPNDPSVTDAWNKLFAVVELNDVSIQSRSQGTRNTNN</sequence>
<protein>
    <recommendedName>
        <fullName evidence="5">DUF928 domain-containing protein</fullName>
    </recommendedName>
</protein>
<keyword evidence="4" id="KW-1185">Reference proteome</keyword>
<evidence type="ECO:0000313" key="3">
    <source>
        <dbReference type="EMBL" id="AFZ19020.1"/>
    </source>
</evidence>
<gene>
    <name evidence="3" type="ORF">Mic7113_3284</name>
</gene>
<dbReference type="Proteomes" id="UP000010471">
    <property type="component" value="Chromosome"/>
</dbReference>
<evidence type="ECO:0000256" key="1">
    <source>
        <dbReference type="SAM" id="MobiDB-lite"/>
    </source>
</evidence>
<keyword evidence="2" id="KW-0732">Signal</keyword>
<feature type="signal peptide" evidence="2">
    <location>
        <begin position="1"/>
        <end position="27"/>
    </location>
</feature>
<dbReference type="RefSeq" id="WP_015183163.1">
    <property type="nucleotide sequence ID" value="NC_019738.1"/>
</dbReference>
<dbReference type="InterPro" id="IPR010328">
    <property type="entry name" value="DUF928"/>
</dbReference>
<dbReference type="eggNOG" id="COG3087">
    <property type="taxonomic scope" value="Bacteria"/>
</dbReference>
<evidence type="ECO:0008006" key="5">
    <source>
        <dbReference type="Google" id="ProtNLM"/>
    </source>
</evidence>
<evidence type="ECO:0000256" key="2">
    <source>
        <dbReference type="SAM" id="SignalP"/>
    </source>
</evidence>
<organism evidence="3 4">
    <name type="scientific">Allocoleopsis franciscana PCC 7113</name>
    <dbReference type="NCBI Taxonomy" id="1173027"/>
    <lineage>
        <taxon>Bacteria</taxon>
        <taxon>Bacillati</taxon>
        <taxon>Cyanobacteriota</taxon>
        <taxon>Cyanophyceae</taxon>
        <taxon>Coleofasciculales</taxon>
        <taxon>Coleofasciculaceae</taxon>
        <taxon>Allocoleopsis</taxon>
        <taxon>Allocoleopsis franciscana</taxon>
    </lineage>
</organism>
<name>K9WF35_9CYAN</name>
<dbReference type="HOGENOM" id="CLU_061545_0_1_3"/>
<dbReference type="Pfam" id="PF06051">
    <property type="entry name" value="DUF928"/>
    <property type="match status" value="1"/>
</dbReference>